<dbReference type="GO" id="GO:0010997">
    <property type="term" value="F:anaphase-promoting complex binding"/>
    <property type="evidence" value="ECO:0007669"/>
    <property type="project" value="InterPro"/>
</dbReference>
<dbReference type="GO" id="GO:1990757">
    <property type="term" value="F:ubiquitin ligase activator activity"/>
    <property type="evidence" value="ECO:0007669"/>
    <property type="project" value="TreeGrafter"/>
</dbReference>
<dbReference type="GO" id="GO:0051301">
    <property type="term" value="P:cell division"/>
    <property type="evidence" value="ECO:0007669"/>
    <property type="project" value="UniProtKB-KW"/>
</dbReference>
<keyword evidence="3" id="KW-0132">Cell division</keyword>
<reference evidence="10" key="1">
    <citation type="submission" date="2023-04" db="EMBL/GenBank/DDBJ databases">
        <title>Candida boidinii NBRC 10035.</title>
        <authorList>
            <person name="Ichikawa N."/>
            <person name="Sato H."/>
            <person name="Tonouchi N."/>
        </authorList>
    </citation>
    <scope>NUCLEOTIDE SEQUENCE</scope>
    <source>
        <strain evidence="10">NBRC 10035</strain>
    </source>
</reference>
<feature type="compositionally biased region" description="Low complexity" evidence="8">
    <location>
        <begin position="1"/>
        <end position="17"/>
    </location>
</feature>
<dbReference type="Pfam" id="PF24807">
    <property type="entry name" value="WD40_CDC20-Fz"/>
    <property type="match status" value="1"/>
</dbReference>
<feature type="domain" description="CDC20/Fizzy WD40" evidence="9">
    <location>
        <begin position="385"/>
        <end position="677"/>
    </location>
</feature>
<dbReference type="InterPro" id="IPR033010">
    <property type="entry name" value="Cdc20/Fizzy"/>
</dbReference>
<dbReference type="Proteomes" id="UP001165120">
    <property type="component" value="Unassembled WGS sequence"/>
</dbReference>
<dbReference type="AlphaFoldDB" id="A0A9W6T127"/>
<evidence type="ECO:0000256" key="5">
    <source>
        <dbReference type="ARBA" id="ARBA00022776"/>
    </source>
</evidence>
<evidence type="ECO:0000259" key="9">
    <source>
        <dbReference type="Pfam" id="PF24807"/>
    </source>
</evidence>
<keyword evidence="6" id="KW-0131">Cell cycle</keyword>
<dbReference type="FunFam" id="2.130.10.10:FF:000098">
    <property type="entry name" value="WD repeat-containing protein slp1"/>
    <property type="match status" value="1"/>
</dbReference>
<dbReference type="SMART" id="SM00320">
    <property type="entry name" value="WD40"/>
    <property type="match status" value="5"/>
</dbReference>
<dbReference type="PROSITE" id="PS50294">
    <property type="entry name" value="WD_REPEATS_REGION"/>
    <property type="match status" value="3"/>
</dbReference>
<comment type="similarity">
    <text evidence="1">Belongs to the WD repeat CDC20/Fizzy family.</text>
</comment>
<keyword evidence="4" id="KW-0677">Repeat</keyword>
<evidence type="ECO:0000313" key="11">
    <source>
        <dbReference type="Proteomes" id="UP001165120"/>
    </source>
</evidence>
<evidence type="ECO:0000313" key="10">
    <source>
        <dbReference type="EMBL" id="GME70650.1"/>
    </source>
</evidence>
<evidence type="ECO:0000256" key="4">
    <source>
        <dbReference type="ARBA" id="ARBA00022737"/>
    </source>
</evidence>
<feature type="compositionally biased region" description="Low complexity" evidence="8">
    <location>
        <begin position="336"/>
        <end position="355"/>
    </location>
</feature>
<dbReference type="InterPro" id="IPR015943">
    <property type="entry name" value="WD40/YVTN_repeat-like_dom_sf"/>
</dbReference>
<dbReference type="GO" id="GO:0031145">
    <property type="term" value="P:anaphase-promoting complex-dependent catabolic process"/>
    <property type="evidence" value="ECO:0007669"/>
    <property type="project" value="TreeGrafter"/>
</dbReference>
<dbReference type="SUPFAM" id="SSF50978">
    <property type="entry name" value="WD40 repeat-like"/>
    <property type="match status" value="1"/>
</dbReference>
<dbReference type="PANTHER" id="PTHR19918">
    <property type="entry name" value="CELL DIVISION CYCLE 20 CDC20 FIZZY -RELATED"/>
    <property type="match status" value="1"/>
</dbReference>
<dbReference type="GO" id="GO:0005680">
    <property type="term" value="C:anaphase-promoting complex"/>
    <property type="evidence" value="ECO:0007669"/>
    <property type="project" value="TreeGrafter"/>
</dbReference>
<dbReference type="GO" id="GO:1905786">
    <property type="term" value="P:positive regulation of anaphase-promoting complex-dependent catabolic process"/>
    <property type="evidence" value="ECO:0007669"/>
    <property type="project" value="TreeGrafter"/>
</dbReference>
<feature type="region of interest" description="Disordered" evidence="8">
    <location>
        <begin position="331"/>
        <end position="358"/>
    </location>
</feature>
<feature type="compositionally biased region" description="Polar residues" evidence="8">
    <location>
        <begin position="18"/>
        <end position="33"/>
    </location>
</feature>
<comment type="caution">
    <text evidence="10">The sequence shown here is derived from an EMBL/GenBank/DDBJ whole genome shotgun (WGS) entry which is preliminary data.</text>
</comment>
<name>A0A9W6T127_CANBO</name>
<organism evidence="10 11">
    <name type="scientific">Candida boidinii</name>
    <name type="common">Yeast</name>
    <dbReference type="NCBI Taxonomy" id="5477"/>
    <lineage>
        <taxon>Eukaryota</taxon>
        <taxon>Fungi</taxon>
        <taxon>Dikarya</taxon>
        <taxon>Ascomycota</taxon>
        <taxon>Saccharomycotina</taxon>
        <taxon>Pichiomycetes</taxon>
        <taxon>Pichiales</taxon>
        <taxon>Pichiaceae</taxon>
        <taxon>Ogataea</taxon>
        <taxon>Ogataea/Candida clade</taxon>
    </lineage>
</organism>
<feature type="repeat" description="WD" evidence="7">
    <location>
        <begin position="511"/>
        <end position="552"/>
    </location>
</feature>
<dbReference type="PANTHER" id="PTHR19918:SF8">
    <property type="entry name" value="FI02843P"/>
    <property type="match status" value="1"/>
</dbReference>
<dbReference type="Gene3D" id="2.130.10.10">
    <property type="entry name" value="YVTN repeat-like/Quinoprotein amine dehydrogenase"/>
    <property type="match status" value="1"/>
</dbReference>
<dbReference type="InterPro" id="IPR019775">
    <property type="entry name" value="WD40_repeat_CS"/>
</dbReference>
<accession>A0A9W6T127</accession>
<feature type="region of interest" description="Disordered" evidence="8">
    <location>
        <begin position="182"/>
        <end position="263"/>
    </location>
</feature>
<feature type="region of interest" description="Disordered" evidence="8">
    <location>
        <begin position="1"/>
        <end position="47"/>
    </location>
</feature>
<feature type="compositionally biased region" description="Polar residues" evidence="8">
    <location>
        <begin position="195"/>
        <end position="221"/>
    </location>
</feature>
<evidence type="ECO:0000256" key="3">
    <source>
        <dbReference type="ARBA" id="ARBA00022618"/>
    </source>
</evidence>
<evidence type="ECO:0000256" key="2">
    <source>
        <dbReference type="ARBA" id="ARBA00022574"/>
    </source>
</evidence>
<proteinExistence type="inferred from homology"/>
<dbReference type="InterPro" id="IPR036322">
    <property type="entry name" value="WD40_repeat_dom_sf"/>
</dbReference>
<protein>
    <submittedName>
        <fullName evidence="10">Unnamed protein product</fullName>
    </submittedName>
</protein>
<feature type="compositionally biased region" description="Low complexity" evidence="8">
    <location>
        <begin position="223"/>
        <end position="258"/>
    </location>
</feature>
<evidence type="ECO:0000256" key="8">
    <source>
        <dbReference type="SAM" id="MobiDB-lite"/>
    </source>
</evidence>
<feature type="repeat" description="WD" evidence="7">
    <location>
        <begin position="646"/>
        <end position="679"/>
    </location>
</feature>
<keyword evidence="2 7" id="KW-0853">WD repeat</keyword>
<dbReference type="InterPro" id="IPR001680">
    <property type="entry name" value="WD40_rpt"/>
</dbReference>
<dbReference type="PROSITE" id="PS00678">
    <property type="entry name" value="WD_REPEATS_1"/>
    <property type="match status" value="1"/>
</dbReference>
<keyword evidence="11" id="KW-1185">Reference proteome</keyword>
<evidence type="ECO:0000256" key="7">
    <source>
        <dbReference type="PROSITE-ProRule" id="PRU00221"/>
    </source>
</evidence>
<sequence>MLPSSSSSSSIFQSPSQVNKSTQKNSTNQISNKINHRSVFGSMSPNRLTYNNTNTNTIDINNDVMKSNSNTNNHHHYHHHSDIHTKFNVGDSNWSENRRISMVLPSNSNTNTKFNIKPIKRSFIDDSNTSSSLQTDFFKNSSSINSTATSNITNINTTNKNNATTNIVIDSNNKRGMTLGDVLNNNKKRNSNLSIQSNSYRRNKSLNNLPSHHTSGFNKESLNFINDNKNNNNNNNTKDNRKNGNSNSNSNSNSNGSSPRKLRRTSTFDLLDRFIPSRQTSSGKLTLEENVILPCTLPMDHIENETTKIYKDTVAEACGLEVGERILQFQPIPPESKNYSKSTGTSTNSGSSSNYRTQKTSKVKISMAAAQARIKRIPTAPEKVLDAPGIIDDFYLNLLSWSSDNILAIALENSVYCWNANTGDVDLASECTEMVTSVGWSDDGYYLSIGLNDGSIEIWDMETKQKLRTMRGHDSRISTHCWYQHNVSSGSRTGQIFNHDVRIPEHIVSKLNNHTAEVCGLKWRFDGLQLASGGNDNLVNIWDAKATSVPQFTKTSHTAAVKALAWCPTQTSILATGGGSACRKIHFWNTTTGARINTIETESQVSSLVWGYSNGIGKEIAACHGYPNNGISVYSYPSLQKTGVILDAHDSRILNSAISPDSTTLATVAADENLKFWKLFDLVNNDSNNRSTTDNMINSSNGKEIGKVMTIR</sequence>
<gene>
    <name evidence="10" type="ORF">Cboi02_000291000</name>
</gene>
<dbReference type="InterPro" id="IPR056150">
    <property type="entry name" value="WD40_CDC20-Fz"/>
</dbReference>
<feature type="repeat" description="WD" evidence="7">
    <location>
        <begin position="435"/>
        <end position="469"/>
    </location>
</feature>
<keyword evidence="5" id="KW-0498">Mitosis</keyword>
<dbReference type="EMBL" id="BSXN01000932">
    <property type="protein sequence ID" value="GME70650.1"/>
    <property type="molecule type" value="Genomic_DNA"/>
</dbReference>
<evidence type="ECO:0000256" key="6">
    <source>
        <dbReference type="ARBA" id="ARBA00023306"/>
    </source>
</evidence>
<evidence type="ECO:0000256" key="1">
    <source>
        <dbReference type="ARBA" id="ARBA00006445"/>
    </source>
</evidence>
<dbReference type="PROSITE" id="PS50082">
    <property type="entry name" value="WD_REPEATS_2"/>
    <property type="match status" value="3"/>
</dbReference>